<evidence type="ECO:0000313" key="2">
    <source>
        <dbReference type="EMBL" id="AJL34909.1"/>
    </source>
</evidence>
<protein>
    <submittedName>
        <fullName evidence="2">Uncharacterized protein</fullName>
    </submittedName>
</protein>
<dbReference type="EMBL" id="KF418775">
    <property type="protein sequence ID" value="AJL34909.1"/>
    <property type="molecule type" value="Genomic_DNA"/>
</dbReference>
<accession>A0A0C5AY99</accession>
<proteinExistence type="predicted"/>
<name>A0A0C5AY99_BURPE</name>
<geneLocation type="plasmid" evidence="2">
    <name>pBPSE01</name>
</geneLocation>
<dbReference type="AlphaFoldDB" id="A0A0C5AY99"/>
<organism evidence="2">
    <name type="scientific">Burkholderia pseudomallei</name>
    <name type="common">Pseudomonas pseudomallei</name>
    <dbReference type="NCBI Taxonomy" id="28450"/>
    <lineage>
        <taxon>Bacteria</taxon>
        <taxon>Pseudomonadati</taxon>
        <taxon>Pseudomonadota</taxon>
        <taxon>Betaproteobacteria</taxon>
        <taxon>Burkholderiales</taxon>
        <taxon>Burkholderiaceae</taxon>
        <taxon>Burkholderia</taxon>
        <taxon>pseudomallei group</taxon>
    </lineage>
</organism>
<gene>
    <name evidence="2" type="ORF">pBPS026</name>
</gene>
<keyword evidence="2" id="KW-0614">Plasmid</keyword>
<evidence type="ECO:0000256" key="1">
    <source>
        <dbReference type="SAM" id="MobiDB-lite"/>
    </source>
</evidence>
<reference evidence="2" key="1">
    <citation type="submission" date="2013-07" db="EMBL/GenBank/DDBJ databases">
        <title>Complete sequence of a native Burkholderia pseudomallei plasmid.</title>
        <authorList>
            <person name="Stone J.K."/>
            <person name="Bollig M.C."/>
            <person name="Gibbons H.S."/>
            <person name="Mayo M."/>
            <person name="Currie B.J."/>
            <person name="Keim P."/>
            <person name="Tuanyok A."/>
        </authorList>
    </citation>
    <scope>NUCLEOTIDE SEQUENCE</scope>
    <source>
        <strain evidence="2">MSHR1950</strain>
        <plasmid evidence="2">pBPSE01</plasmid>
    </source>
</reference>
<sequence>MQAWSDWRSLDCSSISASSGGERSFARVETHNFVTSDSASEGRRKHHLLGRLCFAKIGYVALRPRVARARRRASCGVSPLSLRSGLPAPRRPVAPLPEKLTFRASDSQHAALALGAAWFRPAYAGLFFRFALRPGRRAVVSRLRRDGRSPRGVMPRLSRIIRAVPLVLVLRRDHRFAFPAVKARGAVLSLRDCPPQSPALHSLTAGAARLSGSRDDELRGTAAASEEGAVSARHRRRDSESRVPVGALPMERAMSMATERGREDGDVQIAFEGPEVVFRTPYRLEVWDEDPDEGPLFTLPVDTPVAFLPSVIAVFRKAYADGVAAGQRAKAAEIRRALDL</sequence>
<feature type="region of interest" description="Disordered" evidence="1">
    <location>
        <begin position="211"/>
        <end position="246"/>
    </location>
</feature>